<dbReference type="PROSITE" id="PS50902">
    <property type="entry name" value="FLAVODOXIN_LIKE"/>
    <property type="match status" value="1"/>
</dbReference>
<evidence type="ECO:0000256" key="2">
    <source>
        <dbReference type="ARBA" id="ARBA00022643"/>
    </source>
</evidence>
<reference evidence="4 5" key="1">
    <citation type="submission" date="2015-11" db="EMBL/GenBank/DDBJ databases">
        <title>Genomic analysis of 38 Legionella species identifies large and diverse effector repertoires.</title>
        <authorList>
            <person name="Burstein D."/>
            <person name="Amaro F."/>
            <person name="Zusman T."/>
            <person name="Lifshitz Z."/>
            <person name="Cohen O."/>
            <person name="Gilbert J.A."/>
            <person name="Pupko T."/>
            <person name="Shuman H.A."/>
            <person name="Segal G."/>
        </authorList>
    </citation>
    <scope>NUCLEOTIDE SEQUENCE [LARGE SCALE GENOMIC DNA]</scope>
    <source>
        <strain evidence="4 5">Oak Ridge-10</strain>
    </source>
</reference>
<sequence length="209" mass="22717">MNRLLNTRIVYFILFLSFLCQSAMARPLVLISYYSTSSMDVMAQAIAQGVQAVSGVDVKVLPIEKTTFSDVKNAAGVILGSPVYNANAAPQVQQFINTWPLHDPSYKDKVGAVFVIAGEISAGEEATQMDLLRAMMIFNFIIVGGASQHQPFGASAIVDNALIRSDDPPQAVNSEFIKQGEALGQRVAEIVLRLHLTKFSRKTTAIKVI</sequence>
<keyword evidence="1" id="KW-0285">Flavoprotein</keyword>
<dbReference type="InterPro" id="IPR029039">
    <property type="entry name" value="Flavoprotein-like_sf"/>
</dbReference>
<dbReference type="SUPFAM" id="SSF52218">
    <property type="entry name" value="Flavoproteins"/>
    <property type="match status" value="1"/>
</dbReference>
<dbReference type="AlphaFoldDB" id="A0A0W0X4T6"/>
<evidence type="ECO:0000256" key="1">
    <source>
        <dbReference type="ARBA" id="ARBA00022630"/>
    </source>
</evidence>
<gene>
    <name evidence="4" type="primary">wrbA_2</name>
    <name evidence="4" type="ORF">Loak_0934</name>
</gene>
<feature type="domain" description="Flavodoxin-like" evidence="3">
    <location>
        <begin position="28"/>
        <end position="184"/>
    </location>
</feature>
<protein>
    <submittedName>
        <fullName evidence="4">Flavoprotein WrbA (Trp repressor binding protein)</fullName>
    </submittedName>
</protein>
<keyword evidence="2" id="KW-0288">FMN</keyword>
<dbReference type="EMBL" id="LNYP01000019">
    <property type="protein sequence ID" value="KTD39508.1"/>
    <property type="molecule type" value="Genomic_DNA"/>
</dbReference>
<dbReference type="Gene3D" id="3.40.50.360">
    <property type="match status" value="1"/>
</dbReference>
<dbReference type="PATRIC" id="fig|29423.5.peg.982"/>
<dbReference type="Pfam" id="PF03358">
    <property type="entry name" value="FMN_red"/>
    <property type="match status" value="1"/>
</dbReference>
<evidence type="ECO:0000259" key="3">
    <source>
        <dbReference type="PROSITE" id="PS50902"/>
    </source>
</evidence>
<dbReference type="GO" id="GO:0016491">
    <property type="term" value="F:oxidoreductase activity"/>
    <property type="evidence" value="ECO:0007669"/>
    <property type="project" value="InterPro"/>
</dbReference>
<dbReference type="InterPro" id="IPR008254">
    <property type="entry name" value="Flavodoxin/NO_synth"/>
</dbReference>
<evidence type="ECO:0000313" key="4">
    <source>
        <dbReference type="EMBL" id="KTD39508.1"/>
    </source>
</evidence>
<evidence type="ECO:0000313" key="5">
    <source>
        <dbReference type="Proteomes" id="UP000054858"/>
    </source>
</evidence>
<dbReference type="Proteomes" id="UP000054858">
    <property type="component" value="Unassembled WGS sequence"/>
</dbReference>
<name>A0A0W0X4T6_9GAMM</name>
<dbReference type="GO" id="GO:0010181">
    <property type="term" value="F:FMN binding"/>
    <property type="evidence" value="ECO:0007669"/>
    <property type="project" value="InterPro"/>
</dbReference>
<dbReference type="InterPro" id="IPR005025">
    <property type="entry name" value="FMN_Rdtase-like_dom"/>
</dbReference>
<organism evidence="4 5">
    <name type="scientific">Legionella oakridgensis</name>
    <dbReference type="NCBI Taxonomy" id="29423"/>
    <lineage>
        <taxon>Bacteria</taxon>
        <taxon>Pseudomonadati</taxon>
        <taxon>Pseudomonadota</taxon>
        <taxon>Gammaproteobacteria</taxon>
        <taxon>Legionellales</taxon>
        <taxon>Legionellaceae</taxon>
        <taxon>Legionella</taxon>
    </lineage>
</organism>
<dbReference type="RefSeq" id="WP_064101361.1">
    <property type="nucleotide sequence ID" value="NZ_LCUA01000032.1"/>
</dbReference>
<comment type="caution">
    <text evidence="4">The sequence shown here is derived from an EMBL/GenBank/DDBJ whole genome shotgun (WGS) entry which is preliminary data.</text>
</comment>
<proteinExistence type="predicted"/>
<accession>A0A0W0X4T6</accession>